<dbReference type="InterPro" id="IPR008952">
    <property type="entry name" value="Tetraspanin_EC2_sf"/>
</dbReference>
<evidence type="ECO:0000256" key="2">
    <source>
        <dbReference type="ARBA" id="ARBA00022692"/>
    </source>
</evidence>
<feature type="transmembrane region" description="Helical" evidence="5">
    <location>
        <begin position="20"/>
        <end position="44"/>
    </location>
</feature>
<dbReference type="InterPro" id="IPR018499">
    <property type="entry name" value="Tetraspanin/Peripherin"/>
</dbReference>
<dbReference type="CDD" id="cd03127">
    <property type="entry name" value="tetraspanin_LEL"/>
    <property type="match status" value="1"/>
</dbReference>
<dbReference type="OrthoDB" id="5870230at2759"/>
<keyword evidence="2 5" id="KW-0812">Transmembrane</keyword>
<evidence type="ECO:0000256" key="1">
    <source>
        <dbReference type="ARBA" id="ARBA00004141"/>
    </source>
</evidence>
<comment type="subcellular location">
    <subcellularLocation>
        <location evidence="1">Membrane</location>
        <topology evidence="1">Multi-pass membrane protein</topology>
    </subcellularLocation>
</comment>
<comment type="caution">
    <text evidence="6">The sequence shown here is derived from an EMBL/GenBank/DDBJ whole genome shotgun (WGS) entry which is preliminary data.</text>
</comment>
<keyword evidence="3 5" id="KW-1133">Transmembrane helix</keyword>
<proteinExistence type="predicted"/>
<dbReference type="EMBL" id="VXIV02000138">
    <property type="protein sequence ID" value="KAF6040477.1"/>
    <property type="molecule type" value="Genomic_DNA"/>
</dbReference>
<dbReference type="Gene3D" id="1.10.1450.10">
    <property type="entry name" value="Tetraspanin"/>
    <property type="match status" value="1"/>
</dbReference>
<dbReference type="PANTHER" id="PTHR19282:SF544">
    <property type="entry name" value="TETRASPANIN"/>
    <property type="match status" value="1"/>
</dbReference>
<evidence type="ECO:0000256" key="5">
    <source>
        <dbReference type="SAM" id="Phobius"/>
    </source>
</evidence>
<gene>
    <name evidence="6" type="ORF">EB796_001190</name>
</gene>
<dbReference type="PRINTS" id="PR00259">
    <property type="entry name" value="TMFOUR"/>
</dbReference>
<reference evidence="6" key="1">
    <citation type="submission" date="2020-06" db="EMBL/GenBank/DDBJ databases">
        <title>Draft genome of Bugula neritina, a colonial animal packing powerful symbionts and potential medicines.</title>
        <authorList>
            <person name="Rayko M."/>
        </authorList>
    </citation>
    <scope>NUCLEOTIDE SEQUENCE [LARGE SCALE GENOMIC DNA]</scope>
    <source>
        <strain evidence="6">Kwan_BN1</strain>
    </source>
</reference>
<dbReference type="Proteomes" id="UP000593567">
    <property type="component" value="Unassembled WGS sequence"/>
</dbReference>
<dbReference type="Pfam" id="PF00335">
    <property type="entry name" value="Tetraspanin"/>
    <property type="match status" value="1"/>
</dbReference>
<dbReference type="AlphaFoldDB" id="A0A7J7KQN0"/>
<feature type="transmembrane region" description="Helical" evidence="5">
    <location>
        <begin position="126"/>
        <end position="155"/>
    </location>
</feature>
<keyword evidence="7" id="KW-1185">Reference proteome</keyword>
<evidence type="ECO:0000256" key="4">
    <source>
        <dbReference type="ARBA" id="ARBA00023136"/>
    </source>
</evidence>
<dbReference type="PANTHER" id="PTHR19282">
    <property type="entry name" value="TETRASPANIN"/>
    <property type="match status" value="1"/>
</dbReference>
<organism evidence="6 7">
    <name type="scientific">Bugula neritina</name>
    <name type="common">Brown bryozoan</name>
    <name type="synonym">Sertularia neritina</name>
    <dbReference type="NCBI Taxonomy" id="10212"/>
    <lineage>
        <taxon>Eukaryota</taxon>
        <taxon>Metazoa</taxon>
        <taxon>Spiralia</taxon>
        <taxon>Lophotrochozoa</taxon>
        <taxon>Bryozoa</taxon>
        <taxon>Gymnolaemata</taxon>
        <taxon>Cheilostomatida</taxon>
        <taxon>Flustrina</taxon>
        <taxon>Buguloidea</taxon>
        <taxon>Bugulidae</taxon>
        <taxon>Bugula</taxon>
    </lineage>
</organism>
<dbReference type="SUPFAM" id="SSF48652">
    <property type="entry name" value="Tetraspanin"/>
    <property type="match status" value="1"/>
</dbReference>
<keyword evidence="4 5" id="KW-0472">Membrane</keyword>
<name>A0A7J7KQN0_BUGNE</name>
<accession>A0A7J7KQN0</accession>
<evidence type="ECO:0000313" key="7">
    <source>
        <dbReference type="Proteomes" id="UP000593567"/>
    </source>
</evidence>
<protein>
    <submittedName>
        <fullName evidence="6">CD9</fullName>
    </submittedName>
</protein>
<evidence type="ECO:0000313" key="6">
    <source>
        <dbReference type="EMBL" id="KAF6040477.1"/>
    </source>
</evidence>
<evidence type="ECO:0000256" key="3">
    <source>
        <dbReference type="ARBA" id="ARBA00022989"/>
    </source>
</evidence>
<dbReference type="GO" id="GO:0005886">
    <property type="term" value="C:plasma membrane"/>
    <property type="evidence" value="ECO:0007669"/>
    <property type="project" value="TreeGrafter"/>
</dbReference>
<sequence>MVAGFFGCCGAIRESKCRLVLFFINMLIPFLALVAGGVACLAYKSELPEIALQAFQDSFDLYTDDDPQSLVDLVQRIFSCCGVNSYADYINKGVQIPFSCKSDNTTDVTELEGCSVAVPEKLNEKFVIITGGIALGAGAAMSIGLVFSMMLCCAIRIRNRNL</sequence>